<dbReference type="InterPro" id="IPR040026">
    <property type="entry name" value="FliD"/>
</dbReference>
<dbReference type="EMBL" id="CR954246">
    <property type="protein sequence ID" value="CAI85865.1"/>
    <property type="molecule type" value="Genomic_DNA"/>
</dbReference>
<keyword evidence="9" id="KW-1185">Reference proteome</keyword>
<keyword evidence="4 5" id="KW-0975">Bacterial flagellum</keyword>
<dbReference type="GO" id="GO:0007155">
    <property type="term" value="P:cell adhesion"/>
    <property type="evidence" value="ECO:0007669"/>
    <property type="project" value="InterPro"/>
</dbReference>
<evidence type="ECO:0000256" key="1">
    <source>
        <dbReference type="ARBA" id="ARBA00009764"/>
    </source>
</evidence>
<name>Q3IDX1_PSET1</name>
<comment type="subunit">
    <text evidence="2 5">Homopentamer.</text>
</comment>
<evidence type="ECO:0000256" key="2">
    <source>
        <dbReference type="ARBA" id="ARBA00011255"/>
    </source>
</evidence>
<reference evidence="8 9" key="1">
    <citation type="journal article" date="2005" name="Genome Res.">
        <title>Coping with cold: the genome of the versatile marine Antarctica bacterium Pseudoalteromonas haloplanktis TAC125.</title>
        <authorList>
            <person name="Medigue C."/>
            <person name="Krin E."/>
            <person name="Pascal G."/>
            <person name="Barbe V."/>
            <person name="Bernsel A."/>
            <person name="Bertin P."/>
            <person name="Cheung F."/>
            <person name="Cruveiller S."/>
            <person name="Damico S."/>
            <person name="Duilio A."/>
            <person name="Fang G."/>
            <person name="Feller G."/>
            <person name="Mangenot S."/>
            <person name="Marino G."/>
            <person name="Nilsson J."/>
            <person name="Parilli E."/>
            <person name="Rocha E."/>
            <person name="Rouy Z."/>
            <person name="Sekowska A."/>
            <person name="Tutino M.L."/>
            <person name="Vallenet D."/>
            <person name="von Heijne G."/>
            <person name="Danchin A."/>
        </authorList>
    </citation>
    <scope>NUCLEOTIDE SEQUENCE [LARGE SCALE GENOMIC DNA]</scope>
    <source>
        <strain evidence="9">TAC 125</strain>
    </source>
</reference>
<keyword evidence="8" id="KW-0282">Flagellum</keyword>
<dbReference type="HOGENOM" id="CLU_015182_5_0_6"/>
<dbReference type="PATRIC" id="fig|326442.8.peg.746"/>
<dbReference type="PANTHER" id="PTHR30288:SF0">
    <property type="entry name" value="FLAGELLAR HOOK-ASSOCIATED PROTEIN 2"/>
    <property type="match status" value="1"/>
</dbReference>
<keyword evidence="3" id="KW-0175">Coiled coil</keyword>
<evidence type="ECO:0000256" key="3">
    <source>
        <dbReference type="ARBA" id="ARBA00023054"/>
    </source>
</evidence>
<dbReference type="GO" id="GO:0009421">
    <property type="term" value="C:bacterial-type flagellum filament cap"/>
    <property type="evidence" value="ECO:0007669"/>
    <property type="project" value="InterPro"/>
</dbReference>
<protein>
    <recommendedName>
        <fullName evidence="5">Flagellar hook-associated protein 2</fullName>
        <shortName evidence="5">HAP2</shortName>
    </recommendedName>
    <alternativeName>
        <fullName evidence="5">Flagellar cap protein</fullName>
    </alternativeName>
</protein>
<dbReference type="InterPro" id="IPR010809">
    <property type="entry name" value="FliD_C"/>
</dbReference>
<evidence type="ECO:0000313" key="8">
    <source>
        <dbReference type="EMBL" id="CAI85865.1"/>
    </source>
</evidence>
<keyword evidence="8" id="KW-0966">Cell projection</keyword>
<dbReference type="GO" id="GO:0071973">
    <property type="term" value="P:bacterial-type flagellum-dependent cell motility"/>
    <property type="evidence" value="ECO:0007669"/>
    <property type="project" value="TreeGrafter"/>
</dbReference>
<comment type="subcellular location">
    <subcellularLocation>
        <location evidence="5">Secreted</location>
    </subcellularLocation>
    <subcellularLocation>
        <location evidence="5">Bacterial flagellum</location>
    </subcellularLocation>
</comment>
<dbReference type="GO" id="GO:0005576">
    <property type="term" value="C:extracellular region"/>
    <property type="evidence" value="ECO:0007669"/>
    <property type="project" value="UniProtKB-SubCell"/>
</dbReference>
<dbReference type="STRING" id="326442.PSHAa0784"/>
<feature type="domain" description="Flagellar hook-associated protein 2 N-terminal" evidence="6">
    <location>
        <begin position="10"/>
        <end position="106"/>
    </location>
</feature>
<dbReference type="GO" id="GO:0009424">
    <property type="term" value="C:bacterial-type flagellum hook"/>
    <property type="evidence" value="ECO:0007669"/>
    <property type="project" value="UniProtKB-UniRule"/>
</dbReference>
<dbReference type="BioCyc" id="PHAL326442:PSHA_RS03820-MONOMER"/>
<evidence type="ECO:0000256" key="5">
    <source>
        <dbReference type="RuleBase" id="RU362066"/>
    </source>
</evidence>
<evidence type="ECO:0000313" key="9">
    <source>
        <dbReference type="Proteomes" id="UP000006843"/>
    </source>
</evidence>
<evidence type="ECO:0000259" key="7">
    <source>
        <dbReference type="Pfam" id="PF07195"/>
    </source>
</evidence>
<organism evidence="8 9">
    <name type="scientific">Pseudoalteromonas translucida (strain TAC 125)</name>
    <dbReference type="NCBI Taxonomy" id="326442"/>
    <lineage>
        <taxon>Bacteria</taxon>
        <taxon>Pseudomonadati</taxon>
        <taxon>Pseudomonadota</taxon>
        <taxon>Gammaproteobacteria</taxon>
        <taxon>Alteromonadales</taxon>
        <taxon>Pseudoalteromonadaceae</taxon>
        <taxon>Pseudoalteromonas</taxon>
    </lineage>
</organism>
<dbReference type="Pfam" id="PF07195">
    <property type="entry name" value="FliD_C"/>
    <property type="match status" value="1"/>
</dbReference>
<sequence length="468" mass="49982">MAISFTGLGSGLQVSEIVGALVNAEKAPFESRLNKKENNLTTDISAAGALKAALEKVQESMSGLGDVDNYQKRTISGNDDFISLSSDKDAQPGGYSVKVNNLATEHKIMSSAFDATNPVGAGTMTLSSGDNSFDIAVSDTATLSEVRDAINNSKDNKSINATIITDDTGQRLVFSAQTSGVANEIKIAVADDDANNTDTLGLSRLAFDKAGVQNVAEVVTAVDASITIDGTVTITSSTNEFKNVIDGVTITAKKAQGVDDDLSKLTVEENNDNIKAGLNTFIESYNELLDLSSKLGKSGEDGAGVMAGDSLLRGVMSKLRQEITNSVDLGGGNSLSLSQLGVEADRYGKLSLDNERLDEQVKNDIDLVQQFFIGENKDEGGFAQSFDDLMSFYTKSGGLIQNRINSREDQLRDIGDERISFARKMESLESRLYAQYNSMDLLVANLNSTSSYIQAQLDNMPGVVRKSN</sequence>
<gene>
    <name evidence="8" type="primary">fliD</name>
    <name evidence="8" type="ordered locus">PSHAa0784</name>
</gene>
<evidence type="ECO:0000259" key="6">
    <source>
        <dbReference type="Pfam" id="PF02465"/>
    </source>
</evidence>
<dbReference type="eggNOG" id="COG1345">
    <property type="taxonomic scope" value="Bacteria"/>
</dbReference>
<dbReference type="InterPro" id="IPR010810">
    <property type="entry name" value="Flagellin_hook_IN_motif"/>
</dbReference>
<dbReference type="InterPro" id="IPR003481">
    <property type="entry name" value="FliD_N"/>
</dbReference>
<proteinExistence type="inferred from homology"/>
<feature type="domain" description="Flagellar hook-associated protein 2 C-terminal" evidence="7">
    <location>
        <begin position="221"/>
        <end position="448"/>
    </location>
</feature>
<comment type="function">
    <text evidence="5">Required for morphogenesis and for the elongation of the flagellar filament by facilitating polymerization of the flagellin monomers at the tip of growing filament. Forms a capping structure, which prevents flagellin subunits (transported through the central channel of the flagellum) from leaking out without polymerization at the distal end.</text>
</comment>
<accession>Q3IDX1</accession>
<evidence type="ECO:0000256" key="4">
    <source>
        <dbReference type="ARBA" id="ARBA00023143"/>
    </source>
</evidence>
<dbReference type="KEGG" id="pha:PSHAa0784"/>
<dbReference type="PANTHER" id="PTHR30288">
    <property type="entry name" value="FLAGELLAR CAP/ASSEMBLY PROTEIN FLID"/>
    <property type="match status" value="1"/>
</dbReference>
<dbReference type="Pfam" id="PF07196">
    <property type="entry name" value="Flagellin_IN"/>
    <property type="match status" value="1"/>
</dbReference>
<dbReference type="Pfam" id="PF02465">
    <property type="entry name" value="FliD_N"/>
    <property type="match status" value="1"/>
</dbReference>
<comment type="similarity">
    <text evidence="1 5">Belongs to the FliD family.</text>
</comment>
<keyword evidence="5" id="KW-0964">Secreted</keyword>
<dbReference type="AlphaFoldDB" id="Q3IDX1"/>
<keyword evidence="8" id="KW-0969">Cilium</keyword>
<dbReference type="Proteomes" id="UP000006843">
    <property type="component" value="Chromosome I"/>
</dbReference>